<organism evidence="1 2">
    <name type="scientific">Austropuccinia psidii MF-1</name>
    <dbReference type="NCBI Taxonomy" id="1389203"/>
    <lineage>
        <taxon>Eukaryota</taxon>
        <taxon>Fungi</taxon>
        <taxon>Dikarya</taxon>
        <taxon>Basidiomycota</taxon>
        <taxon>Pucciniomycotina</taxon>
        <taxon>Pucciniomycetes</taxon>
        <taxon>Pucciniales</taxon>
        <taxon>Sphaerophragmiaceae</taxon>
        <taxon>Austropuccinia</taxon>
    </lineage>
</organism>
<proteinExistence type="predicted"/>
<dbReference type="Proteomes" id="UP000765509">
    <property type="component" value="Unassembled WGS sequence"/>
</dbReference>
<dbReference type="EMBL" id="AVOT02008478">
    <property type="protein sequence ID" value="MBW0486099.1"/>
    <property type="molecule type" value="Genomic_DNA"/>
</dbReference>
<reference evidence="1" key="1">
    <citation type="submission" date="2021-03" db="EMBL/GenBank/DDBJ databases">
        <title>Draft genome sequence of rust myrtle Austropuccinia psidii MF-1, a brazilian biotype.</title>
        <authorList>
            <person name="Quecine M.C."/>
            <person name="Pachon D.M.R."/>
            <person name="Bonatelli M.L."/>
            <person name="Correr F.H."/>
            <person name="Franceschini L.M."/>
            <person name="Leite T.F."/>
            <person name="Margarido G.R.A."/>
            <person name="Almeida C.A."/>
            <person name="Ferrarezi J.A."/>
            <person name="Labate C.A."/>
        </authorList>
    </citation>
    <scope>NUCLEOTIDE SEQUENCE</scope>
    <source>
        <strain evidence="1">MF-1</strain>
    </source>
</reference>
<evidence type="ECO:0000313" key="1">
    <source>
        <dbReference type="EMBL" id="MBW0486099.1"/>
    </source>
</evidence>
<dbReference type="AlphaFoldDB" id="A0A9Q3H117"/>
<evidence type="ECO:0000313" key="2">
    <source>
        <dbReference type="Proteomes" id="UP000765509"/>
    </source>
</evidence>
<name>A0A9Q3H117_9BASI</name>
<keyword evidence="2" id="KW-1185">Reference proteome</keyword>
<comment type="caution">
    <text evidence="1">The sequence shown here is derived from an EMBL/GenBank/DDBJ whole genome shotgun (WGS) entry which is preliminary data.</text>
</comment>
<gene>
    <name evidence="1" type="ORF">O181_025814</name>
</gene>
<sequence>MKIPLLDKIPSPKESYTRGRRIDLQRYASERNLLNPTSKFKSKMVSRSKSLDFNGVLRDFERPEADGAKKKTKQMPTGSGNYSMKKGLIARTWEFFNVIFKWMRRVLNPKKKENITAKTDLAASKQSPGLGSSDPSKLRCAAFPQALKKDEYEATILQELDISQNSGEVSKMADLTFEVLYHNWPLQEVVDEIVKGSALLKFGKQILHNTLDTLLTAQLHKLQLKSGQFSERYPTYSSWYEIIKHDPQYPDFENRFYRPLMSHLNILINKLKSQRFVSSALGTASKNIEELTQKLQSKRILDAQGKKST</sequence>
<protein>
    <submittedName>
        <fullName evidence="1">Uncharacterized protein</fullName>
    </submittedName>
</protein>
<accession>A0A9Q3H117</accession>